<gene>
    <name evidence="2" type="ORF">EVAR_68300_1</name>
</gene>
<dbReference type="EMBL" id="BGZK01002891">
    <property type="protein sequence ID" value="GBP97190.1"/>
    <property type="molecule type" value="Genomic_DNA"/>
</dbReference>
<reference evidence="2 3" key="1">
    <citation type="journal article" date="2019" name="Commun. Biol.">
        <title>The bagworm genome reveals a unique fibroin gene that provides high tensile strength.</title>
        <authorList>
            <person name="Kono N."/>
            <person name="Nakamura H."/>
            <person name="Ohtoshi R."/>
            <person name="Tomita M."/>
            <person name="Numata K."/>
            <person name="Arakawa K."/>
        </authorList>
    </citation>
    <scope>NUCLEOTIDE SEQUENCE [LARGE SCALE GENOMIC DNA]</scope>
</reference>
<evidence type="ECO:0000313" key="3">
    <source>
        <dbReference type="Proteomes" id="UP000299102"/>
    </source>
</evidence>
<dbReference type="Proteomes" id="UP000299102">
    <property type="component" value="Unassembled WGS sequence"/>
</dbReference>
<organism evidence="2 3">
    <name type="scientific">Eumeta variegata</name>
    <name type="common">Bagworm moth</name>
    <name type="synonym">Eumeta japonica</name>
    <dbReference type="NCBI Taxonomy" id="151549"/>
    <lineage>
        <taxon>Eukaryota</taxon>
        <taxon>Metazoa</taxon>
        <taxon>Ecdysozoa</taxon>
        <taxon>Arthropoda</taxon>
        <taxon>Hexapoda</taxon>
        <taxon>Insecta</taxon>
        <taxon>Pterygota</taxon>
        <taxon>Neoptera</taxon>
        <taxon>Endopterygota</taxon>
        <taxon>Lepidoptera</taxon>
        <taxon>Glossata</taxon>
        <taxon>Ditrysia</taxon>
        <taxon>Tineoidea</taxon>
        <taxon>Psychidae</taxon>
        <taxon>Oiketicinae</taxon>
        <taxon>Eumeta</taxon>
    </lineage>
</organism>
<proteinExistence type="predicted"/>
<sequence>MAVYFSTPGCNLLLITDLWYRSLSALRAFQRVTAPEAHLQYSKHLFAGIPMHRNYPGAQAHDDNIKFGQGSKSNPTESSVGFLFCEDFIANPIESLPKAERQGHQGKDSFDRLVPP</sequence>
<feature type="compositionally biased region" description="Basic and acidic residues" evidence="1">
    <location>
        <begin position="97"/>
        <end position="116"/>
    </location>
</feature>
<accession>A0A4C2AAR9</accession>
<name>A0A4C2AAR9_EUMVA</name>
<feature type="region of interest" description="Disordered" evidence="1">
    <location>
        <begin position="96"/>
        <end position="116"/>
    </location>
</feature>
<keyword evidence="3" id="KW-1185">Reference proteome</keyword>
<comment type="caution">
    <text evidence="2">The sequence shown here is derived from an EMBL/GenBank/DDBJ whole genome shotgun (WGS) entry which is preliminary data.</text>
</comment>
<evidence type="ECO:0000256" key="1">
    <source>
        <dbReference type="SAM" id="MobiDB-lite"/>
    </source>
</evidence>
<protein>
    <submittedName>
        <fullName evidence="2">Uncharacterized protein</fullName>
    </submittedName>
</protein>
<evidence type="ECO:0000313" key="2">
    <source>
        <dbReference type="EMBL" id="GBP97190.1"/>
    </source>
</evidence>
<dbReference type="AlphaFoldDB" id="A0A4C2AAR9"/>